<reference evidence="1 2" key="1">
    <citation type="submission" date="2019-07" db="EMBL/GenBank/DDBJ databases">
        <title>Whole genome shotgun sequence of Acetobacter tropicalis NBRC 16470.</title>
        <authorList>
            <person name="Hosoyama A."/>
            <person name="Uohara A."/>
            <person name="Ohji S."/>
            <person name="Ichikawa N."/>
        </authorList>
    </citation>
    <scope>NUCLEOTIDE SEQUENCE [LARGE SCALE GENOMIC DNA]</scope>
    <source>
        <strain evidence="1 2">NBRC 16470</strain>
    </source>
</reference>
<organism evidence="1 2">
    <name type="scientific">Acetobacter tropicalis</name>
    <dbReference type="NCBI Taxonomy" id="104102"/>
    <lineage>
        <taxon>Bacteria</taxon>
        <taxon>Pseudomonadati</taxon>
        <taxon>Pseudomonadota</taxon>
        <taxon>Alphaproteobacteria</taxon>
        <taxon>Acetobacterales</taxon>
        <taxon>Acetobacteraceae</taxon>
        <taxon>Acetobacter</taxon>
    </lineage>
</organism>
<sequence>MEDSKPAGWHADTKGKTHAWTNGNAVLPLGDLLTTDTMALLSLSIHAAGPYLVEPDAQTTMMNQYA</sequence>
<accession>A0A511FQZ5</accession>
<proteinExistence type="predicted"/>
<evidence type="ECO:0000313" key="1">
    <source>
        <dbReference type="EMBL" id="GEL51376.1"/>
    </source>
</evidence>
<dbReference type="Proteomes" id="UP000321800">
    <property type="component" value="Unassembled WGS sequence"/>
</dbReference>
<dbReference type="EMBL" id="BJVR01000032">
    <property type="protein sequence ID" value="GEL51376.1"/>
    <property type="molecule type" value="Genomic_DNA"/>
</dbReference>
<comment type="caution">
    <text evidence="1">The sequence shown here is derived from an EMBL/GenBank/DDBJ whole genome shotgun (WGS) entry which is preliminary data.</text>
</comment>
<evidence type="ECO:0000313" key="2">
    <source>
        <dbReference type="Proteomes" id="UP000321800"/>
    </source>
</evidence>
<protein>
    <submittedName>
        <fullName evidence="1">Uncharacterized protein</fullName>
    </submittedName>
</protein>
<name>A0A511FQZ5_9PROT</name>
<dbReference type="RefSeq" id="WP_045542016.1">
    <property type="nucleotide sequence ID" value="NZ_DF850085.1"/>
</dbReference>
<dbReference type="AlphaFoldDB" id="A0A511FQZ5"/>
<gene>
    <name evidence="1" type="ORF">ATR01nite_24510</name>
</gene>